<evidence type="ECO:0000256" key="3">
    <source>
        <dbReference type="ARBA" id="ARBA00022676"/>
    </source>
</evidence>
<dbReference type="EMBL" id="JAODUP010000195">
    <property type="protein sequence ID" value="KAK2157240.1"/>
    <property type="molecule type" value="Genomic_DNA"/>
</dbReference>
<dbReference type="Proteomes" id="UP001208570">
    <property type="component" value="Unassembled WGS sequence"/>
</dbReference>
<dbReference type="GO" id="GO:0008375">
    <property type="term" value="F:acetylglucosaminyltransferase activity"/>
    <property type="evidence" value="ECO:0007669"/>
    <property type="project" value="TreeGrafter"/>
</dbReference>
<keyword evidence="8" id="KW-0472">Membrane</keyword>
<dbReference type="InterPro" id="IPR003406">
    <property type="entry name" value="Glyco_trans_14"/>
</dbReference>
<comment type="pathway">
    <text evidence="2">Protein modification; protein glycosylation.</text>
</comment>
<organism evidence="11 12">
    <name type="scientific">Paralvinella palmiformis</name>
    <dbReference type="NCBI Taxonomy" id="53620"/>
    <lineage>
        <taxon>Eukaryota</taxon>
        <taxon>Metazoa</taxon>
        <taxon>Spiralia</taxon>
        <taxon>Lophotrochozoa</taxon>
        <taxon>Annelida</taxon>
        <taxon>Polychaeta</taxon>
        <taxon>Sedentaria</taxon>
        <taxon>Canalipalpata</taxon>
        <taxon>Terebellida</taxon>
        <taxon>Terebelliformia</taxon>
        <taxon>Alvinellidae</taxon>
        <taxon>Paralvinella</taxon>
    </lineage>
</organism>
<evidence type="ECO:0000256" key="4">
    <source>
        <dbReference type="ARBA" id="ARBA00022679"/>
    </source>
</evidence>
<keyword evidence="4" id="KW-0808">Transferase</keyword>
<dbReference type="GO" id="GO:0016020">
    <property type="term" value="C:membrane"/>
    <property type="evidence" value="ECO:0007669"/>
    <property type="project" value="UniProtKB-SubCell"/>
</dbReference>
<dbReference type="PANTHER" id="PTHR19297:SF191">
    <property type="entry name" value="PROTEIN XYLOSYLTRANSFERASE"/>
    <property type="match status" value="1"/>
</dbReference>
<evidence type="ECO:0000313" key="12">
    <source>
        <dbReference type="Proteomes" id="UP001208570"/>
    </source>
</evidence>
<keyword evidence="3" id="KW-0328">Glycosyltransferase</keyword>
<evidence type="ECO:0000256" key="2">
    <source>
        <dbReference type="ARBA" id="ARBA00004922"/>
    </source>
</evidence>
<comment type="similarity">
    <text evidence="10">Belongs to the glycosyltransferase 14 family.</text>
</comment>
<dbReference type="PANTHER" id="PTHR19297">
    <property type="entry name" value="GLYCOSYLTRANSFERASE 14 FAMILY MEMBER"/>
    <property type="match status" value="1"/>
</dbReference>
<protein>
    <submittedName>
        <fullName evidence="11">Uncharacterized protein</fullName>
    </submittedName>
</protein>
<evidence type="ECO:0000256" key="6">
    <source>
        <dbReference type="ARBA" id="ARBA00022968"/>
    </source>
</evidence>
<sequence>MRVSLKEANPTEELLRMVPELKVKQVDCAEIFAGNERMIKIAANIRNVTRISNMEYLKLTKNCSVYRKRGYITIPINAEEAQFPIAYIIQIYKDVVQIERLLKAIYRPQNWYCINVDLSSEESVHLAMISIASCFNNIIINNVDVKWAHFSQIEADLTNFDIVRILKALNGSNAMMGVTKRRNLNRWNFLPPPPVNVTLVKGGCHFAVTRSFVAYVLNDYRALLFKNWTSLTKFPDEHYFQSLSHSPQLNVPGAYTGWPESGENGYEQIMRHVVWATSVNSSCRGKYVRAVCVFGVGDLPAMDKNYHLFVNKFYYDYQPTAMSCVEERHYNWTKEDILGLGKDRINMTFYHQLPNVKYHVISKMEF</sequence>
<evidence type="ECO:0000256" key="5">
    <source>
        <dbReference type="ARBA" id="ARBA00022692"/>
    </source>
</evidence>
<keyword evidence="5" id="KW-0812">Transmembrane</keyword>
<proteinExistence type="inferred from homology"/>
<dbReference type="Pfam" id="PF02485">
    <property type="entry name" value="Branch"/>
    <property type="match status" value="2"/>
</dbReference>
<comment type="subcellular location">
    <subcellularLocation>
        <location evidence="1">Membrane</location>
        <topology evidence="1">Single-pass type II membrane protein</topology>
    </subcellularLocation>
</comment>
<keyword evidence="9" id="KW-0325">Glycoprotein</keyword>
<evidence type="ECO:0000256" key="7">
    <source>
        <dbReference type="ARBA" id="ARBA00022989"/>
    </source>
</evidence>
<keyword evidence="7" id="KW-1133">Transmembrane helix</keyword>
<evidence type="ECO:0000256" key="1">
    <source>
        <dbReference type="ARBA" id="ARBA00004606"/>
    </source>
</evidence>
<evidence type="ECO:0000256" key="8">
    <source>
        <dbReference type="ARBA" id="ARBA00023136"/>
    </source>
</evidence>
<keyword evidence="12" id="KW-1185">Reference proteome</keyword>
<name>A0AAD9N585_9ANNE</name>
<dbReference type="AlphaFoldDB" id="A0AAD9N585"/>
<gene>
    <name evidence="11" type="ORF">LSH36_195g07007</name>
</gene>
<accession>A0AAD9N585</accession>
<comment type="caution">
    <text evidence="11">The sequence shown here is derived from an EMBL/GenBank/DDBJ whole genome shotgun (WGS) entry which is preliminary data.</text>
</comment>
<keyword evidence="6" id="KW-0735">Signal-anchor</keyword>
<evidence type="ECO:0000313" key="11">
    <source>
        <dbReference type="EMBL" id="KAK2157240.1"/>
    </source>
</evidence>
<evidence type="ECO:0000256" key="10">
    <source>
        <dbReference type="ARBA" id="ARBA00038150"/>
    </source>
</evidence>
<reference evidence="11" key="1">
    <citation type="journal article" date="2023" name="Mol. Biol. Evol.">
        <title>Third-Generation Sequencing Reveals the Adaptive Role of the Epigenome in Three Deep-Sea Polychaetes.</title>
        <authorList>
            <person name="Perez M."/>
            <person name="Aroh O."/>
            <person name="Sun Y."/>
            <person name="Lan Y."/>
            <person name="Juniper S.K."/>
            <person name="Young C.R."/>
            <person name="Angers B."/>
            <person name="Qian P.Y."/>
        </authorList>
    </citation>
    <scope>NUCLEOTIDE SEQUENCE</scope>
    <source>
        <strain evidence="11">P08H-3</strain>
    </source>
</reference>
<evidence type="ECO:0000256" key="9">
    <source>
        <dbReference type="ARBA" id="ARBA00023180"/>
    </source>
</evidence>